<keyword evidence="1" id="KW-0812">Transmembrane</keyword>
<gene>
    <name evidence="2" type="ORF">QBC47DRAFT_92957</name>
</gene>
<organism evidence="2 3">
    <name type="scientific">Echria macrotheca</name>
    <dbReference type="NCBI Taxonomy" id="438768"/>
    <lineage>
        <taxon>Eukaryota</taxon>
        <taxon>Fungi</taxon>
        <taxon>Dikarya</taxon>
        <taxon>Ascomycota</taxon>
        <taxon>Pezizomycotina</taxon>
        <taxon>Sordariomycetes</taxon>
        <taxon>Sordariomycetidae</taxon>
        <taxon>Sordariales</taxon>
        <taxon>Schizotheciaceae</taxon>
        <taxon>Echria</taxon>
    </lineage>
</organism>
<comment type="caution">
    <text evidence="2">The sequence shown here is derived from an EMBL/GenBank/DDBJ whole genome shotgun (WGS) entry which is preliminary data.</text>
</comment>
<name>A0AAJ0B355_9PEZI</name>
<evidence type="ECO:0000313" key="2">
    <source>
        <dbReference type="EMBL" id="KAK1750707.1"/>
    </source>
</evidence>
<feature type="transmembrane region" description="Helical" evidence="1">
    <location>
        <begin position="67"/>
        <end position="86"/>
    </location>
</feature>
<evidence type="ECO:0000313" key="3">
    <source>
        <dbReference type="Proteomes" id="UP001239445"/>
    </source>
</evidence>
<dbReference type="Proteomes" id="UP001239445">
    <property type="component" value="Unassembled WGS sequence"/>
</dbReference>
<keyword evidence="3" id="KW-1185">Reference proteome</keyword>
<accession>A0AAJ0B355</accession>
<sequence>MCPALPAVEFWMPFCTVCTSMDMWCANGNGCWFTRDFYFFWFGWFDIFLIGKGLVVWWYGGRFSLSFFFLSLSLCLLAALNGKIYIESGNTV</sequence>
<keyword evidence="1" id="KW-1133">Transmembrane helix</keyword>
<feature type="transmembrane region" description="Helical" evidence="1">
    <location>
        <begin position="38"/>
        <end position="60"/>
    </location>
</feature>
<dbReference type="AlphaFoldDB" id="A0AAJ0B355"/>
<reference evidence="2" key="1">
    <citation type="submission" date="2023-06" db="EMBL/GenBank/DDBJ databases">
        <title>Genome-scale phylogeny and comparative genomics of the fungal order Sordariales.</title>
        <authorList>
            <consortium name="Lawrence Berkeley National Laboratory"/>
            <person name="Hensen N."/>
            <person name="Bonometti L."/>
            <person name="Westerberg I."/>
            <person name="Brannstrom I.O."/>
            <person name="Guillou S."/>
            <person name="Cros-Aarteil S."/>
            <person name="Calhoun S."/>
            <person name="Haridas S."/>
            <person name="Kuo A."/>
            <person name="Mondo S."/>
            <person name="Pangilinan J."/>
            <person name="Riley R."/>
            <person name="Labutti K."/>
            <person name="Andreopoulos B."/>
            <person name="Lipzen A."/>
            <person name="Chen C."/>
            <person name="Yanf M."/>
            <person name="Daum C."/>
            <person name="Ng V."/>
            <person name="Clum A."/>
            <person name="Steindorff A."/>
            <person name="Ohm R."/>
            <person name="Martin F."/>
            <person name="Silar P."/>
            <person name="Natvig D."/>
            <person name="Lalanne C."/>
            <person name="Gautier V."/>
            <person name="Ament-Velasquez S.L."/>
            <person name="Kruys A."/>
            <person name="Hutchinson M.I."/>
            <person name="Powell A.J."/>
            <person name="Barry K."/>
            <person name="Miller A.N."/>
            <person name="Grigoriev I.V."/>
            <person name="Debuchy R."/>
            <person name="Gladieux P."/>
            <person name="Thoren M.H."/>
            <person name="Johannesson H."/>
        </authorList>
    </citation>
    <scope>NUCLEOTIDE SEQUENCE</scope>
    <source>
        <strain evidence="2">PSN4</strain>
    </source>
</reference>
<dbReference type="EMBL" id="MU839845">
    <property type="protein sequence ID" value="KAK1750707.1"/>
    <property type="molecule type" value="Genomic_DNA"/>
</dbReference>
<proteinExistence type="predicted"/>
<protein>
    <submittedName>
        <fullName evidence="2">Uncharacterized protein</fullName>
    </submittedName>
</protein>
<evidence type="ECO:0000256" key="1">
    <source>
        <dbReference type="SAM" id="Phobius"/>
    </source>
</evidence>
<keyword evidence="1" id="KW-0472">Membrane</keyword>